<protein>
    <recommendedName>
        <fullName evidence="2">SsuA/THI5-like domain-containing protein</fullName>
    </recommendedName>
</protein>
<comment type="caution">
    <text evidence="1">The sequence shown here is derived from an EMBL/GenBank/DDBJ whole genome shotgun (WGS) entry which is preliminary data.</text>
</comment>
<sequence>MYERFVPLRYYLENVLKRSVIIKVARDYETAIYEIGNGLVHMACLDPATYCEVKARYKNKVAPLVMPIGKEGAASRSVLVVKDGSAIEKAADLKGKRLALGNKQSSFSYLIPLAMLNDVNLKIKDFSSVDFLQQEDRVALSVLIGDYDVGAMSKGTWYPIWFPAMLFILTGRDF</sequence>
<dbReference type="Gene3D" id="3.40.190.10">
    <property type="entry name" value="Periplasmic binding protein-like II"/>
    <property type="match status" value="1"/>
</dbReference>
<dbReference type="AlphaFoldDB" id="A0A5J4L417"/>
<dbReference type="PANTHER" id="PTHR35841">
    <property type="entry name" value="PHOSPHONATES-BINDING PERIPLASMIC PROTEIN"/>
    <property type="match status" value="1"/>
</dbReference>
<organism evidence="1">
    <name type="scientific">hot springs metagenome</name>
    <dbReference type="NCBI Taxonomy" id="433727"/>
    <lineage>
        <taxon>unclassified sequences</taxon>
        <taxon>metagenomes</taxon>
        <taxon>ecological metagenomes</taxon>
    </lineage>
</organism>
<dbReference type="EMBL" id="BLAB01000001">
    <property type="protein sequence ID" value="GER93610.1"/>
    <property type="molecule type" value="Genomic_DNA"/>
</dbReference>
<dbReference type="PANTHER" id="PTHR35841:SF1">
    <property type="entry name" value="PHOSPHONATES-BINDING PERIPLASMIC PROTEIN"/>
    <property type="match status" value="1"/>
</dbReference>
<evidence type="ECO:0000313" key="1">
    <source>
        <dbReference type="EMBL" id="GER93610.1"/>
    </source>
</evidence>
<proteinExistence type="predicted"/>
<dbReference type="Pfam" id="PF12974">
    <property type="entry name" value="Phosphonate-bd"/>
    <property type="match status" value="1"/>
</dbReference>
<accession>A0A5J4L417</accession>
<evidence type="ECO:0008006" key="2">
    <source>
        <dbReference type="Google" id="ProtNLM"/>
    </source>
</evidence>
<name>A0A5J4L417_9ZZZZ</name>
<dbReference type="SUPFAM" id="SSF53850">
    <property type="entry name" value="Periplasmic binding protein-like II"/>
    <property type="match status" value="1"/>
</dbReference>
<reference evidence="1" key="1">
    <citation type="submission" date="2019-10" db="EMBL/GenBank/DDBJ databases">
        <title>Metagenomic sequencing of thiosulfate-disproportionating enrichment culture.</title>
        <authorList>
            <person name="Umezawa K."/>
            <person name="Kojima H."/>
            <person name="Fukui M."/>
        </authorList>
    </citation>
    <scope>NUCLEOTIDE SEQUENCE</scope>
    <source>
        <strain evidence="1">45J</strain>
    </source>
</reference>
<gene>
    <name evidence="1" type="ORF">A45J_1358</name>
</gene>